<dbReference type="InterPro" id="IPR002514">
    <property type="entry name" value="Transposase_8"/>
</dbReference>
<name>A0ABU9T7Y4_9HYPH</name>
<dbReference type="PANTHER" id="PTHR37936:SF3">
    <property type="entry name" value="TRANSPOSASE INSC FOR INSERTION ELEMENT IS2A-RELATED"/>
    <property type="match status" value="1"/>
</dbReference>
<organism evidence="2 3">
    <name type="scientific">Ahrensia kielensis</name>
    <dbReference type="NCBI Taxonomy" id="76980"/>
    <lineage>
        <taxon>Bacteria</taxon>
        <taxon>Pseudomonadati</taxon>
        <taxon>Pseudomonadota</taxon>
        <taxon>Alphaproteobacteria</taxon>
        <taxon>Hyphomicrobiales</taxon>
        <taxon>Ahrensiaceae</taxon>
        <taxon>Ahrensia</taxon>
    </lineage>
</organism>
<dbReference type="InterPro" id="IPR036388">
    <property type="entry name" value="WH-like_DNA-bd_sf"/>
</dbReference>
<dbReference type="PANTHER" id="PTHR37936">
    <property type="entry name" value="TRANSPOSASE INSC FOR INSERTION ELEMENT IS2A-RELATED"/>
    <property type="match status" value="1"/>
</dbReference>
<proteinExistence type="inferred from homology"/>
<keyword evidence="3" id="KW-1185">Reference proteome</keyword>
<evidence type="ECO:0000313" key="3">
    <source>
        <dbReference type="Proteomes" id="UP001477870"/>
    </source>
</evidence>
<reference evidence="2 3" key="1">
    <citation type="submission" date="2024-03" db="EMBL/GenBank/DDBJ databases">
        <title>Community enrichment and isolation of bacterial strains for fucoidan degradation.</title>
        <authorList>
            <person name="Sichert A."/>
        </authorList>
    </citation>
    <scope>NUCLEOTIDE SEQUENCE [LARGE SCALE GENOMIC DNA]</scope>
    <source>
        <strain evidence="2 3">AS62</strain>
    </source>
</reference>
<accession>A0ABU9T7Y4</accession>
<sequence length="138" mass="15402">MDAPMEFLINSDVVVSKRAHRRWPNKLKAQIVAETLMVGATVNAVARRHGMRPNHLSEWRRLARDGKLALPALHEMVPMEEPEFAPLVVRDDEPEVKSALAPKPVTLDIICGDVFVRLDALTSAARIAHLVRALNDKT</sequence>
<evidence type="ECO:0000256" key="1">
    <source>
        <dbReference type="ARBA" id="ARBA00009964"/>
    </source>
</evidence>
<dbReference type="NCBIfam" id="NF047595">
    <property type="entry name" value="IS66_ISRel24_TnpA"/>
    <property type="match status" value="1"/>
</dbReference>
<dbReference type="SUPFAM" id="SSF48295">
    <property type="entry name" value="TrpR-like"/>
    <property type="match status" value="1"/>
</dbReference>
<gene>
    <name evidence="2" type="ORF">WNY59_11635</name>
</gene>
<evidence type="ECO:0000313" key="2">
    <source>
        <dbReference type="EMBL" id="MEM5502243.1"/>
    </source>
</evidence>
<dbReference type="Pfam" id="PF01527">
    <property type="entry name" value="HTH_Tnp_1"/>
    <property type="match status" value="1"/>
</dbReference>
<dbReference type="EMBL" id="JBBMQO010000006">
    <property type="protein sequence ID" value="MEM5502243.1"/>
    <property type="molecule type" value="Genomic_DNA"/>
</dbReference>
<protein>
    <submittedName>
        <fullName evidence="2">Transposase</fullName>
    </submittedName>
</protein>
<dbReference type="InterPro" id="IPR010921">
    <property type="entry name" value="Trp_repressor/repl_initiator"/>
</dbReference>
<dbReference type="RefSeq" id="WP_342848583.1">
    <property type="nucleotide sequence ID" value="NZ_JBBMQO010000006.1"/>
</dbReference>
<comment type="similarity">
    <text evidence="1">Belongs to the transposase 8 family.</text>
</comment>
<comment type="caution">
    <text evidence="2">The sequence shown here is derived from an EMBL/GenBank/DDBJ whole genome shotgun (WGS) entry which is preliminary data.</text>
</comment>
<dbReference type="Gene3D" id="1.10.10.10">
    <property type="entry name" value="Winged helix-like DNA-binding domain superfamily/Winged helix DNA-binding domain"/>
    <property type="match status" value="1"/>
</dbReference>
<dbReference type="Proteomes" id="UP001477870">
    <property type="component" value="Unassembled WGS sequence"/>
</dbReference>